<gene>
    <name evidence="1" type="primary">stbB</name>
    <name evidence="1" type="ORF">QG404_00355</name>
</gene>
<dbReference type="SUPFAM" id="SSF52540">
    <property type="entry name" value="P-loop containing nucleoside triphosphate hydrolases"/>
    <property type="match status" value="1"/>
</dbReference>
<dbReference type="InterPro" id="IPR027417">
    <property type="entry name" value="P-loop_NTPase"/>
</dbReference>
<dbReference type="EMBL" id="CP123757">
    <property type="protein sequence ID" value="WGO82246.1"/>
    <property type="molecule type" value="Genomic_DNA"/>
</dbReference>
<organism evidence="1 2">
    <name type="scientific">Arsenophonus apicola</name>
    <dbReference type="NCBI Taxonomy" id="2879119"/>
    <lineage>
        <taxon>Bacteria</taxon>
        <taxon>Pseudomonadati</taxon>
        <taxon>Pseudomonadota</taxon>
        <taxon>Gammaproteobacteria</taxon>
        <taxon>Enterobacterales</taxon>
        <taxon>Morganellaceae</taxon>
        <taxon>Arsenophonus</taxon>
    </lineage>
</organism>
<evidence type="ECO:0000313" key="1">
    <source>
        <dbReference type="EMBL" id="WGO82246.1"/>
    </source>
</evidence>
<sequence>MKIAILNYTGTVGKTTVAAHLLSPRMQAPIFAIESINETAQGLGIDVEKMDGNKFRTLFKKMMLEEAVIIDIGASNIEEFMNNMIKFDDSHEEFDLFLIPVTSGTKEQKETVLMINTLSSIGIRKEKIKVIFNRVDNDVDEEFCFVINHHKKAKNFTLNKECAIFENELFDALSIKGLTVDALLSDETDYKSLLKNNKEASEKDRNHWADMFGLKALAKSVKRNLDSVFDNLEMKWHDKKRA</sequence>
<keyword evidence="1" id="KW-0614">Plasmid</keyword>
<evidence type="ECO:0000313" key="2">
    <source>
        <dbReference type="Proteomes" id="UP001231859"/>
    </source>
</evidence>
<dbReference type="RefSeq" id="WP_280936991.1">
    <property type="nucleotide sequence ID" value="NZ_CP123757.1"/>
</dbReference>
<proteinExistence type="predicted"/>
<dbReference type="InterPro" id="IPR047985">
    <property type="entry name" value="StbB-like"/>
</dbReference>
<reference evidence="1 2" key="1">
    <citation type="submission" date="2023-04" db="EMBL/GenBank/DDBJ databases">
        <title>Genome dynamics across the evolutionary transition to endosymbiosis.</title>
        <authorList>
            <person name="Siozios S."/>
            <person name="Nadal-Jimenez P."/>
            <person name="Azagi T."/>
            <person name="Sprong H."/>
            <person name="Frost C.L."/>
            <person name="Parratt S.R."/>
            <person name="Taylor G."/>
            <person name="Brettell L."/>
            <person name="Lew K.C."/>
            <person name="Croft L."/>
            <person name="King K.C."/>
            <person name="Brockhurst M.A."/>
            <person name="Hypsa V."/>
            <person name="Novakova E."/>
            <person name="Darby A.C."/>
            <person name="Hurst G.D.D."/>
        </authorList>
    </citation>
    <scope>NUCLEOTIDE SEQUENCE [LARGE SCALE GENOMIC DNA]</scope>
    <source>
        <strain evidence="2">aApi_AU</strain>
        <plasmid evidence="1 2">paApi_AU1</plasmid>
    </source>
</reference>
<accession>A0ABY8NYC1</accession>
<protein>
    <submittedName>
        <fullName evidence="1">StbB family protein</fullName>
    </submittedName>
</protein>
<keyword evidence="2" id="KW-1185">Reference proteome</keyword>
<dbReference type="Proteomes" id="UP001231859">
    <property type="component" value="Plasmid paApi_AU1"/>
</dbReference>
<geneLocation type="plasmid" evidence="1 2">
    <name>paApi_AU1</name>
</geneLocation>
<dbReference type="NCBIfam" id="NF041292">
    <property type="entry name" value="StbB"/>
    <property type="match status" value="1"/>
</dbReference>
<name>A0ABY8NYC1_9GAMM</name>